<dbReference type="SUPFAM" id="SSF53474">
    <property type="entry name" value="alpha/beta-Hydrolases"/>
    <property type="match status" value="1"/>
</dbReference>
<dbReference type="PANTHER" id="PTHR11802">
    <property type="entry name" value="SERINE PROTEASE FAMILY S10 SERINE CARBOXYPEPTIDASE"/>
    <property type="match status" value="1"/>
</dbReference>
<accession>A0AAD6SW51</accession>
<keyword evidence="2" id="KW-0121">Carboxypeptidase</keyword>
<evidence type="ECO:0000256" key="4">
    <source>
        <dbReference type="ARBA" id="ARBA00022801"/>
    </source>
</evidence>
<evidence type="ECO:0000256" key="2">
    <source>
        <dbReference type="ARBA" id="ARBA00022645"/>
    </source>
</evidence>
<evidence type="ECO:0000256" key="1">
    <source>
        <dbReference type="ARBA" id="ARBA00009431"/>
    </source>
</evidence>
<name>A0AAD6SW51_9AGAR</name>
<reference evidence="6" key="1">
    <citation type="submission" date="2023-03" db="EMBL/GenBank/DDBJ databases">
        <title>Massive genome expansion in bonnet fungi (Mycena s.s.) driven by repeated elements and novel gene families across ecological guilds.</title>
        <authorList>
            <consortium name="Lawrence Berkeley National Laboratory"/>
            <person name="Harder C.B."/>
            <person name="Miyauchi S."/>
            <person name="Viragh M."/>
            <person name="Kuo A."/>
            <person name="Thoen E."/>
            <person name="Andreopoulos B."/>
            <person name="Lu D."/>
            <person name="Skrede I."/>
            <person name="Drula E."/>
            <person name="Henrissat B."/>
            <person name="Morin E."/>
            <person name="Kohler A."/>
            <person name="Barry K."/>
            <person name="LaButti K."/>
            <person name="Morin E."/>
            <person name="Salamov A."/>
            <person name="Lipzen A."/>
            <person name="Mereny Z."/>
            <person name="Hegedus B."/>
            <person name="Baldrian P."/>
            <person name="Stursova M."/>
            <person name="Weitz H."/>
            <person name="Taylor A."/>
            <person name="Grigoriev I.V."/>
            <person name="Nagy L.G."/>
            <person name="Martin F."/>
            <person name="Kauserud H."/>
        </authorList>
    </citation>
    <scope>NUCLEOTIDE SEQUENCE</scope>
    <source>
        <strain evidence="6">CBHHK200</strain>
    </source>
</reference>
<dbReference type="GO" id="GO:0000324">
    <property type="term" value="C:fungal-type vacuole"/>
    <property type="evidence" value="ECO:0007669"/>
    <property type="project" value="TreeGrafter"/>
</dbReference>
<feature type="non-terminal residue" evidence="6">
    <location>
        <position position="1"/>
    </location>
</feature>
<evidence type="ECO:0000313" key="7">
    <source>
        <dbReference type="Proteomes" id="UP001218188"/>
    </source>
</evidence>
<comment type="similarity">
    <text evidence="1">Belongs to the peptidase S10 family.</text>
</comment>
<sequence length="137" mass="14861">ETTPGVLQVSGYGDIAANQSIFFWYFAARNNPETAPLSLWFNGGPGSSSMLGLFQELGPCRITNDSSGVTLNPFSWNTDSNFLFIDQPVGVGWSHGTLGVNTSLAAAVDVWTFLQMFFEDSRFSHLPANGLASWTES</sequence>
<evidence type="ECO:0000256" key="3">
    <source>
        <dbReference type="ARBA" id="ARBA00022670"/>
    </source>
</evidence>
<dbReference type="GO" id="GO:0004185">
    <property type="term" value="F:serine-type carboxypeptidase activity"/>
    <property type="evidence" value="ECO:0007669"/>
    <property type="project" value="InterPro"/>
</dbReference>
<organism evidence="6 7">
    <name type="scientific">Mycena alexandri</name>
    <dbReference type="NCBI Taxonomy" id="1745969"/>
    <lineage>
        <taxon>Eukaryota</taxon>
        <taxon>Fungi</taxon>
        <taxon>Dikarya</taxon>
        <taxon>Basidiomycota</taxon>
        <taxon>Agaricomycotina</taxon>
        <taxon>Agaricomycetes</taxon>
        <taxon>Agaricomycetidae</taxon>
        <taxon>Agaricales</taxon>
        <taxon>Marasmiineae</taxon>
        <taxon>Mycenaceae</taxon>
        <taxon>Mycena</taxon>
    </lineage>
</organism>
<dbReference type="EMBL" id="JARJCM010000055">
    <property type="protein sequence ID" value="KAJ7034784.1"/>
    <property type="molecule type" value="Genomic_DNA"/>
</dbReference>
<protein>
    <submittedName>
        <fullName evidence="6">Alpha/Beta hydrolase protein</fullName>
    </submittedName>
</protein>
<dbReference type="GO" id="GO:0006508">
    <property type="term" value="P:proteolysis"/>
    <property type="evidence" value="ECO:0007669"/>
    <property type="project" value="UniProtKB-KW"/>
</dbReference>
<evidence type="ECO:0000256" key="5">
    <source>
        <dbReference type="ARBA" id="ARBA00023180"/>
    </source>
</evidence>
<keyword evidence="4 6" id="KW-0378">Hydrolase</keyword>
<dbReference type="Pfam" id="PF00450">
    <property type="entry name" value="Peptidase_S10"/>
    <property type="match status" value="1"/>
</dbReference>
<keyword evidence="3" id="KW-0645">Protease</keyword>
<keyword evidence="7" id="KW-1185">Reference proteome</keyword>
<gene>
    <name evidence="6" type="ORF">C8F04DRAFT_956073</name>
</gene>
<dbReference type="Gene3D" id="3.40.50.1820">
    <property type="entry name" value="alpha/beta hydrolase"/>
    <property type="match status" value="1"/>
</dbReference>
<dbReference type="AlphaFoldDB" id="A0AAD6SW51"/>
<evidence type="ECO:0000313" key="6">
    <source>
        <dbReference type="EMBL" id="KAJ7034784.1"/>
    </source>
</evidence>
<comment type="caution">
    <text evidence="6">The sequence shown here is derived from an EMBL/GenBank/DDBJ whole genome shotgun (WGS) entry which is preliminary data.</text>
</comment>
<dbReference type="Proteomes" id="UP001218188">
    <property type="component" value="Unassembled WGS sequence"/>
</dbReference>
<proteinExistence type="inferred from homology"/>
<keyword evidence="5" id="KW-0325">Glycoprotein</keyword>
<dbReference type="InterPro" id="IPR029058">
    <property type="entry name" value="AB_hydrolase_fold"/>
</dbReference>
<dbReference type="PANTHER" id="PTHR11802:SF64">
    <property type="entry name" value="CARBOXYPEPTIDASE"/>
    <property type="match status" value="1"/>
</dbReference>
<dbReference type="InterPro" id="IPR001563">
    <property type="entry name" value="Peptidase_S10"/>
</dbReference>